<name>A0AC60QTG8_IXOPE</name>
<keyword evidence="2" id="KW-1185">Reference proteome</keyword>
<sequence length="237" mass="26144">MTGEGASGASKSATSNQGRTTILCAGALRQRDPKIFRGIGDDDIDYWLESVERRLPLSRKPQPPVQLARLSNAAESPSDKWGDLRYLIQEIVSDEVARQLGMPAASPEPYVSPSFRALIQEEVTAAILCPAIPPTMPMSLAPTYAEMVARPPPMPPTYGGPRRIDQFAFRVLWLDMLLGFLTIDQALLVVVEVILSKITLTTNGSNNQADLRPPDDTRCLPSTHQFQRRELQILLHA</sequence>
<proteinExistence type="predicted"/>
<comment type="caution">
    <text evidence="1">The sequence shown here is derived from an EMBL/GenBank/DDBJ whole genome shotgun (WGS) entry which is preliminary data.</text>
</comment>
<dbReference type="EMBL" id="JABSTQ010004060">
    <property type="protein sequence ID" value="KAG0442957.1"/>
    <property type="molecule type" value="Genomic_DNA"/>
</dbReference>
<organism evidence="1 2">
    <name type="scientific">Ixodes persulcatus</name>
    <name type="common">Taiga tick</name>
    <dbReference type="NCBI Taxonomy" id="34615"/>
    <lineage>
        <taxon>Eukaryota</taxon>
        <taxon>Metazoa</taxon>
        <taxon>Ecdysozoa</taxon>
        <taxon>Arthropoda</taxon>
        <taxon>Chelicerata</taxon>
        <taxon>Arachnida</taxon>
        <taxon>Acari</taxon>
        <taxon>Parasitiformes</taxon>
        <taxon>Ixodida</taxon>
        <taxon>Ixodoidea</taxon>
        <taxon>Ixodidae</taxon>
        <taxon>Ixodinae</taxon>
        <taxon>Ixodes</taxon>
    </lineage>
</organism>
<evidence type="ECO:0000313" key="2">
    <source>
        <dbReference type="Proteomes" id="UP000805193"/>
    </source>
</evidence>
<accession>A0AC60QTG8</accession>
<dbReference type="Proteomes" id="UP000805193">
    <property type="component" value="Unassembled WGS sequence"/>
</dbReference>
<gene>
    <name evidence="1" type="ORF">HPB47_015444</name>
</gene>
<evidence type="ECO:0000313" key="1">
    <source>
        <dbReference type="EMBL" id="KAG0442957.1"/>
    </source>
</evidence>
<reference evidence="1 2" key="1">
    <citation type="journal article" date="2020" name="Cell">
        <title>Large-Scale Comparative Analyses of Tick Genomes Elucidate Their Genetic Diversity and Vector Capacities.</title>
        <authorList>
            <consortium name="Tick Genome and Microbiome Consortium (TIGMIC)"/>
            <person name="Jia N."/>
            <person name="Wang J."/>
            <person name="Shi W."/>
            <person name="Du L."/>
            <person name="Sun Y."/>
            <person name="Zhan W."/>
            <person name="Jiang J.F."/>
            <person name="Wang Q."/>
            <person name="Zhang B."/>
            <person name="Ji P."/>
            <person name="Bell-Sakyi L."/>
            <person name="Cui X.M."/>
            <person name="Yuan T.T."/>
            <person name="Jiang B.G."/>
            <person name="Yang W.F."/>
            <person name="Lam T.T."/>
            <person name="Chang Q.C."/>
            <person name="Ding S.J."/>
            <person name="Wang X.J."/>
            <person name="Zhu J.G."/>
            <person name="Ruan X.D."/>
            <person name="Zhao L."/>
            <person name="Wei J.T."/>
            <person name="Ye R.Z."/>
            <person name="Que T.C."/>
            <person name="Du C.H."/>
            <person name="Zhou Y.H."/>
            <person name="Cheng J.X."/>
            <person name="Dai P.F."/>
            <person name="Guo W.B."/>
            <person name="Han X.H."/>
            <person name="Huang E.J."/>
            <person name="Li L.F."/>
            <person name="Wei W."/>
            <person name="Gao Y.C."/>
            <person name="Liu J.Z."/>
            <person name="Shao H.Z."/>
            <person name="Wang X."/>
            <person name="Wang C.C."/>
            <person name="Yang T.C."/>
            <person name="Huo Q.B."/>
            <person name="Li W."/>
            <person name="Chen H.Y."/>
            <person name="Chen S.E."/>
            <person name="Zhou L.G."/>
            <person name="Ni X.B."/>
            <person name="Tian J.H."/>
            <person name="Sheng Y."/>
            <person name="Liu T."/>
            <person name="Pan Y.S."/>
            <person name="Xia L.Y."/>
            <person name="Li J."/>
            <person name="Zhao F."/>
            <person name="Cao W.C."/>
        </authorList>
    </citation>
    <scope>NUCLEOTIDE SEQUENCE [LARGE SCALE GENOMIC DNA]</scope>
    <source>
        <strain evidence="1">Iper-2018</strain>
    </source>
</reference>
<protein>
    <submittedName>
        <fullName evidence="1">Uncharacterized protein</fullName>
    </submittedName>
</protein>